<evidence type="ECO:0000256" key="7">
    <source>
        <dbReference type="ARBA" id="ARBA00048743"/>
    </source>
</evidence>
<gene>
    <name evidence="8 10" type="primary">tmk</name>
    <name evidence="10" type="ORF">COW83_00770</name>
</gene>
<dbReference type="EC" id="2.7.4.9" evidence="8"/>
<evidence type="ECO:0000256" key="5">
    <source>
        <dbReference type="ARBA" id="ARBA00022777"/>
    </source>
</evidence>
<evidence type="ECO:0000313" key="10">
    <source>
        <dbReference type="EMBL" id="PIP86090.1"/>
    </source>
</evidence>
<dbReference type="InterPro" id="IPR018094">
    <property type="entry name" value="Thymidylate_kinase"/>
</dbReference>
<reference evidence="10 11" key="1">
    <citation type="submission" date="2017-09" db="EMBL/GenBank/DDBJ databases">
        <title>Depth-based differentiation of microbial function through sediment-hosted aquifers and enrichment of novel symbionts in the deep terrestrial subsurface.</title>
        <authorList>
            <person name="Probst A.J."/>
            <person name="Ladd B."/>
            <person name="Jarett J.K."/>
            <person name="Geller-Mcgrath D.E."/>
            <person name="Sieber C.M."/>
            <person name="Emerson J.B."/>
            <person name="Anantharaman K."/>
            <person name="Thomas B.C."/>
            <person name="Malmstrom R."/>
            <person name="Stieglmeier M."/>
            <person name="Klingl A."/>
            <person name="Woyke T."/>
            <person name="Ryan C.M."/>
            <person name="Banfield J.F."/>
        </authorList>
    </citation>
    <scope>NUCLEOTIDE SEQUENCE [LARGE SCALE GENOMIC DNA]</scope>
    <source>
        <strain evidence="10">CG22_combo_CG10-13_8_21_14_all_43_12</strain>
    </source>
</reference>
<name>A0A2H0DWY4_9BACT</name>
<comment type="function">
    <text evidence="8">Phosphorylation of dTMP to form dTDP in both de novo and salvage pathways of dTTP synthesis.</text>
</comment>
<dbReference type="HAMAP" id="MF_00165">
    <property type="entry name" value="Thymidylate_kinase"/>
    <property type="match status" value="1"/>
</dbReference>
<comment type="catalytic activity">
    <reaction evidence="7 8">
        <text>dTMP + ATP = dTDP + ADP</text>
        <dbReference type="Rhea" id="RHEA:13517"/>
        <dbReference type="ChEBI" id="CHEBI:30616"/>
        <dbReference type="ChEBI" id="CHEBI:58369"/>
        <dbReference type="ChEBI" id="CHEBI:63528"/>
        <dbReference type="ChEBI" id="CHEBI:456216"/>
        <dbReference type="EC" id="2.7.4.9"/>
    </reaction>
</comment>
<dbReference type="GO" id="GO:0006227">
    <property type="term" value="P:dUDP biosynthetic process"/>
    <property type="evidence" value="ECO:0007669"/>
    <property type="project" value="TreeGrafter"/>
</dbReference>
<protein>
    <recommendedName>
        <fullName evidence="8">Thymidylate kinase</fullName>
        <ecNumber evidence="8">2.7.4.9</ecNumber>
    </recommendedName>
    <alternativeName>
        <fullName evidence="8">dTMP kinase</fullName>
    </alternativeName>
</protein>
<dbReference type="PANTHER" id="PTHR10344">
    <property type="entry name" value="THYMIDYLATE KINASE"/>
    <property type="match status" value="1"/>
</dbReference>
<dbReference type="AlphaFoldDB" id="A0A2H0DWY4"/>
<dbReference type="Proteomes" id="UP000231136">
    <property type="component" value="Unassembled WGS sequence"/>
</dbReference>
<evidence type="ECO:0000256" key="6">
    <source>
        <dbReference type="ARBA" id="ARBA00022840"/>
    </source>
</evidence>
<feature type="domain" description="Thymidylate kinase-like" evidence="9">
    <location>
        <begin position="11"/>
        <end position="196"/>
    </location>
</feature>
<keyword evidence="5 8" id="KW-0418">Kinase</keyword>
<dbReference type="EMBL" id="PCTR01000031">
    <property type="protein sequence ID" value="PIP86090.1"/>
    <property type="molecule type" value="Genomic_DNA"/>
</dbReference>
<organism evidence="10 11">
    <name type="scientific">Candidatus Collierbacteria bacterium CG22_combo_CG10-13_8_21_14_all_43_12</name>
    <dbReference type="NCBI Taxonomy" id="1974537"/>
    <lineage>
        <taxon>Bacteria</taxon>
        <taxon>Candidatus Collieribacteriota</taxon>
    </lineage>
</organism>
<evidence type="ECO:0000313" key="11">
    <source>
        <dbReference type="Proteomes" id="UP000231136"/>
    </source>
</evidence>
<dbReference type="GO" id="GO:0006233">
    <property type="term" value="P:dTDP biosynthetic process"/>
    <property type="evidence" value="ECO:0007669"/>
    <property type="project" value="InterPro"/>
</dbReference>
<dbReference type="GO" id="GO:0005829">
    <property type="term" value="C:cytosol"/>
    <property type="evidence" value="ECO:0007669"/>
    <property type="project" value="TreeGrafter"/>
</dbReference>
<keyword evidence="2 8" id="KW-0808">Transferase</keyword>
<keyword evidence="3 8" id="KW-0545">Nucleotide biosynthesis</keyword>
<comment type="caution">
    <text evidence="10">The sequence shown here is derived from an EMBL/GenBank/DDBJ whole genome shotgun (WGS) entry which is preliminary data.</text>
</comment>
<evidence type="ECO:0000256" key="8">
    <source>
        <dbReference type="HAMAP-Rule" id="MF_00165"/>
    </source>
</evidence>
<evidence type="ECO:0000256" key="4">
    <source>
        <dbReference type="ARBA" id="ARBA00022741"/>
    </source>
</evidence>
<sequence>MTEDRKPFVVIEGGSGVGKTTAVKGIKPHLEGWRFLREPGGTEFGELMRIAVQEHKDLEIDPMATFMAYSASRANLVNLEILPILTGIKSGQGVFLDRYWFSSYAYQGSEMVSKAVIMQISRDATGGLMPDLVLHFDLVPELAVLRKEGCVDVDRYDLKELSFHARVRDAYLELSTQYPEIWKVIDASRSQEQVLADCLSVLRERGMV</sequence>
<evidence type="ECO:0000256" key="3">
    <source>
        <dbReference type="ARBA" id="ARBA00022727"/>
    </source>
</evidence>
<dbReference type="NCBIfam" id="TIGR00041">
    <property type="entry name" value="DTMP_kinase"/>
    <property type="match status" value="1"/>
</dbReference>
<keyword evidence="6 8" id="KW-0067">ATP-binding</keyword>
<dbReference type="PANTHER" id="PTHR10344:SF4">
    <property type="entry name" value="UMP-CMP KINASE 2, MITOCHONDRIAL"/>
    <property type="match status" value="1"/>
</dbReference>
<dbReference type="GO" id="GO:0006235">
    <property type="term" value="P:dTTP biosynthetic process"/>
    <property type="evidence" value="ECO:0007669"/>
    <property type="project" value="UniProtKB-UniRule"/>
</dbReference>
<comment type="caution">
    <text evidence="8">Lacks conserved residue(s) required for the propagation of feature annotation.</text>
</comment>
<dbReference type="InterPro" id="IPR039430">
    <property type="entry name" value="Thymidylate_kin-like_dom"/>
</dbReference>
<evidence type="ECO:0000256" key="2">
    <source>
        <dbReference type="ARBA" id="ARBA00022679"/>
    </source>
</evidence>
<dbReference type="Gene3D" id="3.40.50.300">
    <property type="entry name" value="P-loop containing nucleotide triphosphate hydrolases"/>
    <property type="match status" value="1"/>
</dbReference>
<evidence type="ECO:0000259" key="9">
    <source>
        <dbReference type="Pfam" id="PF02223"/>
    </source>
</evidence>
<dbReference type="CDD" id="cd01672">
    <property type="entry name" value="TMPK"/>
    <property type="match status" value="1"/>
</dbReference>
<proteinExistence type="inferred from homology"/>
<comment type="similarity">
    <text evidence="1 8">Belongs to the thymidylate kinase family.</text>
</comment>
<dbReference type="Pfam" id="PF02223">
    <property type="entry name" value="Thymidylate_kin"/>
    <property type="match status" value="1"/>
</dbReference>
<evidence type="ECO:0000256" key="1">
    <source>
        <dbReference type="ARBA" id="ARBA00009776"/>
    </source>
</evidence>
<dbReference type="GO" id="GO:0005524">
    <property type="term" value="F:ATP binding"/>
    <property type="evidence" value="ECO:0007669"/>
    <property type="project" value="UniProtKB-UniRule"/>
</dbReference>
<dbReference type="GO" id="GO:0004798">
    <property type="term" value="F:dTMP kinase activity"/>
    <property type="evidence" value="ECO:0007669"/>
    <property type="project" value="UniProtKB-UniRule"/>
</dbReference>
<dbReference type="SUPFAM" id="SSF52540">
    <property type="entry name" value="P-loop containing nucleoside triphosphate hydrolases"/>
    <property type="match status" value="1"/>
</dbReference>
<keyword evidence="4 8" id="KW-0547">Nucleotide-binding</keyword>
<accession>A0A2H0DWY4</accession>
<dbReference type="InterPro" id="IPR027417">
    <property type="entry name" value="P-loop_NTPase"/>
</dbReference>